<name>A0ABQ6G9B4_9BACL</name>
<accession>A0ABQ6G9B4</accession>
<sequence>MQYEKYGPLSKWGDETRAYKRNIAWEGNVIEQLGTILKDIKGYNHKLRILAPAANNGHEELSLAKTLSNLLHRKIRMRTSDIATMSHAGFYQDAQVTFTYEQRDAYDLPKYLDERQDAIYDPKGILWFTMGQEKKLLKALRLYYDLLEDDGVIIIDAGETRKLLHAYNVLRLNFFMSLTYYAEISTYERLRKCFSTGSQASLLFTIELVPNLSGPYGMAILRKIPAAQEITA</sequence>
<evidence type="ECO:0000313" key="1">
    <source>
        <dbReference type="EMBL" id="GLX67498.1"/>
    </source>
</evidence>
<organism evidence="1 2">
    <name type="scientific">Paenibacillus glycanilyticus</name>
    <dbReference type="NCBI Taxonomy" id="126569"/>
    <lineage>
        <taxon>Bacteria</taxon>
        <taxon>Bacillati</taxon>
        <taxon>Bacillota</taxon>
        <taxon>Bacilli</taxon>
        <taxon>Bacillales</taxon>
        <taxon>Paenibacillaceae</taxon>
        <taxon>Paenibacillus</taxon>
    </lineage>
</organism>
<dbReference type="EMBL" id="BSSQ01000007">
    <property type="protein sequence ID" value="GLX67498.1"/>
    <property type="molecule type" value="Genomic_DNA"/>
</dbReference>
<dbReference type="InterPro" id="IPR029063">
    <property type="entry name" value="SAM-dependent_MTases_sf"/>
</dbReference>
<reference evidence="1 2" key="1">
    <citation type="submission" date="2023-03" db="EMBL/GenBank/DDBJ databases">
        <title>Draft genome sequence of the bacteria which degrade cell wall of Tricholomamatutake.</title>
        <authorList>
            <person name="Konishi Y."/>
            <person name="Fukuta Y."/>
            <person name="Shirasaka N."/>
        </authorList>
    </citation>
    <scope>NUCLEOTIDE SEQUENCE [LARGE SCALE GENOMIC DNA]</scope>
    <source>
        <strain evidence="2">mu1</strain>
    </source>
</reference>
<keyword evidence="2" id="KW-1185">Reference proteome</keyword>
<gene>
    <name evidence="1" type="ORF">MU1_18430</name>
</gene>
<protein>
    <submittedName>
        <fullName evidence="1">Uncharacterized protein</fullName>
    </submittedName>
</protein>
<dbReference type="Proteomes" id="UP001157114">
    <property type="component" value="Unassembled WGS sequence"/>
</dbReference>
<comment type="caution">
    <text evidence="1">The sequence shown here is derived from an EMBL/GenBank/DDBJ whole genome shotgun (WGS) entry which is preliminary data.</text>
</comment>
<evidence type="ECO:0000313" key="2">
    <source>
        <dbReference type="Proteomes" id="UP001157114"/>
    </source>
</evidence>
<proteinExistence type="predicted"/>
<dbReference type="SUPFAM" id="SSF53335">
    <property type="entry name" value="S-adenosyl-L-methionine-dependent methyltransferases"/>
    <property type="match status" value="1"/>
</dbReference>